<feature type="compositionally biased region" description="Polar residues" evidence="3">
    <location>
        <begin position="1"/>
        <end position="10"/>
    </location>
</feature>
<dbReference type="OrthoDB" id="1926878at2759"/>
<dbReference type="Proteomes" id="UP000541558">
    <property type="component" value="Unassembled WGS sequence"/>
</dbReference>
<dbReference type="PANTHER" id="PTHR10763:SF26">
    <property type="entry name" value="CELL DIVISION CONTROL PROTEIN 6 HOMOLOG"/>
    <property type="match status" value="1"/>
</dbReference>
<evidence type="ECO:0000256" key="1">
    <source>
        <dbReference type="ARBA" id="ARBA00006184"/>
    </source>
</evidence>
<dbReference type="EMBL" id="JAACJK010000163">
    <property type="protein sequence ID" value="KAF5325701.1"/>
    <property type="molecule type" value="Genomic_DNA"/>
</dbReference>
<dbReference type="GO" id="GO:0016887">
    <property type="term" value="F:ATP hydrolysis activity"/>
    <property type="evidence" value="ECO:0007669"/>
    <property type="project" value="InterPro"/>
</dbReference>
<dbReference type="InterPro" id="IPR003593">
    <property type="entry name" value="AAA+_ATPase"/>
</dbReference>
<dbReference type="Pfam" id="PF13401">
    <property type="entry name" value="AAA_22"/>
    <property type="match status" value="1"/>
</dbReference>
<evidence type="ECO:0000313" key="5">
    <source>
        <dbReference type="EMBL" id="KAF5325701.1"/>
    </source>
</evidence>
<dbReference type="SMART" id="SM00382">
    <property type="entry name" value="AAA"/>
    <property type="match status" value="1"/>
</dbReference>
<keyword evidence="6" id="KW-1185">Reference proteome</keyword>
<dbReference type="GO" id="GO:0006270">
    <property type="term" value="P:DNA replication initiation"/>
    <property type="evidence" value="ECO:0007669"/>
    <property type="project" value="TreeGrafter"/>
</dbReference>
<accession>A0A8H5BM67</accession>
<dbReference type="AlphaFoldDB" id="A0A8H5BM67"/>
<protein>
    <recommendedName>
        <fullName evidence="4">AAA+ ATPase domain-containing protein</fullName>
    </recommendedName>
</protein>
<dbReference type="CDD" id="cd00009">
    <property type="entry name" value="AAA"/>
    <property type="match status" value="1"/>
</dbReference>
<name>A0A8H5BM67_9AGAR</name>
<gene>
    <name evidence="5" type="ORF">D9611_000421</name>
</gene>
<evidence type="ECO:0000256" key="2">
    <source>
        <dbReference type="ARBA" id="ARBA00022705"/>
    </source>
</evidence>
<feature type="domain" description="AAA+ ATPase" evidence="4">
    <location>
        <begin position="182"/>
        <end position="325"/>
    </location>
</feature>
<dbReference type="Gene3D" id="1.10.8.60">
    <property type="match status" value="1"/>
</dbReference>
<keyword evidence="2" id="KW-0235">DNA replication</keyword>
<comment type="similarity">
    <text evidence="1">Belongs to the CDC6/cdc18 family.</text>
</comment>
<dbReference type="GO" id="GO:0003688">
    <property type="term" value="F:DNA replication origin binding"/>
    <property type="evidence" value="ECO:0007669"/>
    <property type="project" value="TreeGrafter"/>
</dbReference>
<dbReference type="SUPFAM" id="SSF52540">
    <property type="entry name" value="P-loop containing nucleoside triphosphate hydrolases"/>
    <property type="match status" value="1"/>
</dbReference>
<organism evidence="5 6">
    <name type="scientific">Ephemerocybe angulata</name>
    <dbReference type="NCBI Taxonomy" id="980116"/>
    <lineage>
        <taxon>Eukaryota</taxon>
        <taxon>Fungi</taxon>
        <taxon>Dikarya</taxon>
        <taxon>Basidiomycota</taxon>
        <taxon>Agaricomycotina</taxon>
        <taxon>Agaricomycetes</taxon>
        <taxon>Agaricomycetidae</taxon>
        <taxon>Agaricales</taxon>
        <taxon>Agaricineae</taxon>
        <taxon>Psathyrellaceae</taxon>
        <taxon>Ephemerocybe</taxon>
    </lineage>
</organism>
<dbReference type="InterPro" id="IPR027417">
    <property type="entry name" value="P-loop_NTPase"/>
</dbReference>
<comment type="caution">
    <text evidence="5">The sequence shown here is derived from an EMBL/GenBank/DDBJ whole genome shotgun (WGS) entry which is preliminary data.</text>
</comment>
<feature type="region of interest" description="Disordered" evidence="3">
    <location>
        <begin position="1"/>
        <end position="86"/>
    </location>
</feature>
<evidence type="ECO:0000259" key="4">
    <source>
        <dbReference type="SMART" id="SM00382"/>
    </source>
</evidence>
<proteinExistence type="inferred from homology"/>
<feature type="region of interest" description="Disordered" evidence="3">
    <location>
        <begin position="92"/>
        <end position="111"/>
    </location>
</feature>
<dbReference type="InterPro" id="IPR049945">
    <property type="entry name" value="AAA_22"/>
</dbReference>
<evidence type="ECO:0000256" key="3">
    <source>
        <dbReference type="SAM" id="MobiDB-lite"/>
    </source>
</evidence>
<dbReference type="Gene3D" id="3.40.50.300">
    <property type="entry name" value="P-loop containing nucleotide triphosphate hydrolases"/>
    <property type="match status" value="1"/>
</dbReference>
<sequence>MSGTRVTRSSVLGKRGFHQQEESPQKAGQLQTPEPTPNPKRPKTTTETIFDGEGNKENIPPFRLEATNADASPTSARATRALRRTATEVVVPTRDRPGQRRRASASSITPTTPTKDVAELAITTPPPTPPTLPQPLHIRVKAALRATCNNADGSVAGRESERDVITKFLTSFLSSDAMQAEGPTSMFISGSPGTGKTALVNSINQSLSKEHADMAVVFVNCMTVKTIDALWDRIIEELRSIHGGPGRSKKEKGIAGVLNLLNSRDNKLILVLDELDHVASNSQSLAALFSLSEKTSSSLRLIGIANTHTLTADSASSTINASNVQTLHFAPYTPVQLQAILRTRLASIYEESEASPCESNDIKKLLPNPSIVLLTKRTANLTGDVRSLFEVLRGAIDLAVAAKNQSATSDLLDGSVASTTPQHILSALKAYAPVASKSTSASSAAPAASSNSEVVNKVRNLGFQARIVLLALLLASKRLEAGLNITTNLLSSPSKKSPASPMKRSNSAPVTTSTATVGIDTQQLYAFYNVILQRGDMGAFDPVSRNDFGDLINVLEGVGLVQLSSSLLATPTPKGKRTFGRAASFGAGLGRNGTGTVGEVKLVDGVWTEEVLRGLGVTDSAAASDDLRNEEVKGVWVAECAKITRDVKLLAIARSNSEKERPVGFSEASED</sequence>
<evidence type="ECO:0000313" key="6">
    <source>
        <dbReference type="Proteomes" id="UP000541558"/>
    </source>
</evidence>
<dbReference type="PANTHER" id="PTHR10763">
    <property type="entry name" value="CELL DIVISION CONTROL PROTEIN 6-RELATED"/>
    <property type="match status" value="1"/>
</dbReference>
<dbReference type="GO" id="GO:0033314">
    <property type="term" value="P:mitotic DNA replication checkpoint signaling"/>
    <property type="evidence" value="ECO:0007669"/>
    <property type="project" value="TreeGrafter"/>
</dbReference>
<reference evidence="5 6" key="1">
    <citation type="journal article" date="2020" name="ISME J.">
        <title>Uncovering the hidden diversity of litter-decomposition mechanisms in mushroom-forming fungi.</title>
        <authorList>
            <person name="Floudas D."/>
            <person name="Bentzer J."/>
            <person name="Ahren D."/>
            <person name="Johansson T."/>
            <person name="Persson P."/>
            <person name="Tunlid A."/>
        </authorList>
    </citation>
    <scope>NUCLEOTIDE SEQUENCE [LARGE SCALE GENOMIC DNA]</scope>
    <source>
        <strain evidence="5 6">CBS 175.51</strain>
    </source>
</reference>
<dbReference type="InterPro" id="IPR050311">
    <property type="entry name" value="ORC1/CDC6"/>
</dbReference>
<dbReference type="GO" id="GO:0005634">
    <property type="term" value="C:nucleus"/>
    <property type="evidence" value="ECO:0007669"/>
    <property type="project" value="TreeGrafter"/>
</dbReference>